<evidence type="ECO:0000259" key="5">
    <source>
        <dbReference type="Pfam" id="PF02775"/>
    </source>
</evidence>
<dbReference type="CDD" id="cd00568">
    <property type="entry name" value="TPP_enzymes"/>
    <property type="match status" value="1"/>
</dbReference>
<proteinExistence type="inferred from homology"/>
<name>A0A6B0YTE2_9CHLR</name>
<evidence type="ECO:0000313" key="7">
    <source>
        <dbReference type="EMBL" id="MXY94310.1"/>
    </source>
</evidence>
<dbReference type="PANTHER" id="PTHR18968">
    <property type="entry name" value="THIAMINE PYROPHOSPHATE ENZYMES"/>
    <property type="match status" value="1"/>
</dbReference>
<dbReference type="GO" id="GO:0000287">
    <property type="term" value="F:magnesium ion binding"/>
    <property type="evidence" value="ECO:0007669"/>
    <property type="project" value="InterPro"/>
</dbReference>
<dbReference type="PROSITE" id="PS00187">
    <property type="entry name" value="TPP_ENZYMES"/>
    <property type="match status" value="1"/>
</dbReference>
<evidence type="ECO:0000259" key="6">
    <source>
        <dbReference type="Pfam" id="PF02776"/>
    </source>
</evidence>
<dbReference type="GO" id="GO:0005948">
    <property type="term" value="C:acetolactate synthase complex"/>
    <property type="evidence" value="ECO:0007669"/>
    <property type="project" value="TreeGrafter"/>
</dbReference>
<dbReference type="Gene3D" id="3.40.50.1220">
    <property type="entry name" value="TPP-binding domain"/>
    <property type="match status" value="1"/>
</dbReference>
<dbReference type="GO" id="GO:0003984">
    <property type="term" value="F:acetolactate synthase activity"/>
    <property type="evidence" value="ECO:0007669"/>
    <property type="project" value="TreeGrafter"/>
</dbReference>
<dbReference type="InterPro" id="IPR012001">
    <property type="entry name" value="Thiamin_PyroP_enz_TPP-bd_dom"/>
</dbReference>
<dbReference type="AlphaFoldDB" id="A0A6B0YTE2"/>
<organism evidence="7">
    <name type="scientific">Caldilineaceae bacterium SB0664_bin_27</name>
    <dbReference type="NCBI Taxonomy" id="2605260"/>
    <lineage>
        <taxon>Bacteria</taxon>
        <taxon>Bacillati</taxon>
        <taxon>Chloroflexota</taxon>
        <taxon>Caldilineae</taxon>
        <taxon>Caldilineales</taxon>
        <taxon>Caldilineaceae</taxon>
    </lineage>
</organism>
<dbReference type="Pfam" id="PF00205">
    <property type="entry name" value="TPP_enzyme_M"/>
    <property type="match status" value="1"/>
</dbReference>
<evidence type="ECO:0000259" key="4">
    <source>
        <dbReference type="Pfam" id="PF00205"/>
    </source>
</evidence>
<dbReference type="SUPFAM" id="SSF52467">
    <property type="entry name" value="DHS-like NAD/FAD-binding domain"/>
    <property type="match status" value="1"/>
</dbReference>
<dbReference type="Pfam" id="PF02775">
    <property type="entry name" value="TPP_enzyme_C"/>
    <property type="match status" value="1"/>
</dbReference>
<accession>A0A6B0YTE2</accession>
<dbReference type="Gene3D" id="3.40.50.970">
    <property type="match status" value="2"/>
</dbReference>
<dbReference type="InterPro" id="IPR045229">
    <property type="entry name" value="TPP_enz"/>
</dbReference>
<dbReference type="InterPro" id="IPR012000">
    <property type="entry name" value="Thiamin_PyroP_enz_cen_dom"/>
</dbReference>
<dbReference type="SUPFAM" id="SSF52518">
    <property type="entry name" value="Thiamin diphosphate-binding fold (THDP-binding)"/>
    <property type="match status" value="2"/>
</dbReference>
<dbReference type="GO" id="GO:0030976">
    <property type="term" value="F:thiamine pyrophosphate binding"/>
    <property type="evidence" value="ECO:0007669"/>
    <property type="project" value="InterPro"/>
</dbReference>
<evidence type="ECO:0000256" key="3">
    <source>
        <dbReference type="RuleBase" id="RU362132"/>
    </source>
</evidence>
<feature type="domain" description="Thiamine pyrophosphate enzyme TPP-binding" evidence="5">
    <location>
        <begin position="389"/>
        <end position="525"/>
    </location>
</feature>
<protein>
    <recommendedName>
        <fullName evidence="8">TPP-binding protein</fullName>
    </recommendedName>
</protein>
<comment type="similarity">
    <text evidence="1 3">Belongs to the TPP enzyme family.</text>
</comment>
<dbReference type="PANTHER" id="PTHR18968:SF167">
    <property type="entry name" value="ACETOLACTATE SYNTHASE LARGE SUBUNIT ILVB2-RELATED"/>
    <property type="match status" value="1"/>
</dbReference>
<comment type="caution">
    <text evidence="7">The sequence shown here is derived from an EMBL/GenBank/DDBJ whole genome shotgun (WGS) entry which is preliminary data.</text>
</comment>
<sequence>MSTTIRTGGEALVQGLLSHGIDTIFGLPGVQNDHFYSAVYDAGDQIRAIQTRHEQGAAYMALGYALASGKTGVYVVVPGPGFLNTTAALATAYATHAPVLCLAGQIHSDQIGRGYGMLHEIPDQLTVMRSLTKWARRAESPGEIPQLLATALSEMRSGRPRPVGLESPIDILAGKAEMSDRPIPLTVRRPEVDTDAIEEAARLMGKARNPVIFVGGGAIDAGEEVRALAEALQAPVIASGRGRGILSSRHPFSHTYAAGEPLWKEADLAIAIGTRLTKPFIQWQRPRHLSLIRIEIAPQESSFLAPADVTVAADSKEALRALLPALARYNRQRPSRTAEMLALHREMEDLFDSSFQPQIDFIRAIRDTLPDDGIFVDELTQVGYASNMAMPVYQPRTFLTPNYQGTLGWGFPTALGAKVAAPDRPVLSIAGDGGFLYCAMELATAVQHGINTVSVVFNDGAYGNVRRMQKELYDGRIISSDLVNPDFVAFVESFGAIGVRVHSASSLRDALTDAFAADRPVVIEVPVGEMPGPWRMMYPNELMVEG</sequence>
<dbReference type="InterPro" id="IPR011766">
    <property type="entry name" value="TPP_enzyme_TPP-bd"/>
</dbReference>
<keyword evidence="2 3" id="KW-0786">Thiamine pyrophosphate</keyword>
<feature type="domain" description="Thiamine pyrophosphate enzyme central" evidence="4">
    <location>
        <begin position="197"/>
        <end position="322"/>
    </location>
</feature>
<feature type="domain" description="Thiamine pyrophosphate enzyme N-terminal TPP-binding" evidence="6">
    <location>
        <begin position="6"/>
        <end position="125"/>
    </location>
</feature>
<dbReference type="Pfam" id="PF02776">
    <property type="entry name" value="TPP_enzyme_N"/>
    <property type="match status" value="1"/>
</dbReference>
<evidence type="ECO:0008006" key="8">
    <source>
        <dbReference type="Google" id="ProtNLM"/>
    </source>
</evidence>
<dbReference type="InterPro" id="IPR000399">
    <property type="entry name" value="TPP-bd_CS"/>
</dbReference>
<evidence type="ECO:0000256" key="1">
    <source>
        <dbReference type="ARBA" id="ARBA00007812"/>
    </source>
</evidence>
<dbReference type="InterPro" id="IPR029061">
    <property type="entry name" value="THDP-binding"/>
</dbReference>
<dbReference type="CDD" id="cd07035">
    <property type="entry name" value="TPP_PYR_POX_like"/>
    <property type="match status" value="1"/>
</dbReference>
<dbReference type="GO" id="GO:0009099">
    <property type="term" value="P:L-valine biosynthetic process"/>
    <property type="evidence" value="ECO:0007669"/>
    <property type="project" value="TreeGrafter"/>
</dbReference>
<dbReference type="GO" id="GO:0050660">
    <property type="term" value="F:flavin adenine dinucleotide binding"/>
    <property type="evidence" value="ECO:0007669"/>
    <property type="project" value="TreeGrafter"/>
</dbReference>
<gene>
    <name evidence="7" type="ORF">F4Y42_12775</name>
</gene>
<evidence type="ECO:0000256" key="2">
    <source>
        <dbReference type="ARBA" id="ARBA00023052"/>
    </source>
</evidence>
<dbReference type="NCBIfam" id="NF006122">
    <property type="entry name" value="PRK08266.1"/>
    <property type="match status" value="1"/>
</dbReference>
<dbReference type="GO" id="GO:0009097">
    <property type="term" value="P:isoleucine biosynthetic process"/>
    <property type="evidence" value="ECO:0007669"/>
    <property type="project" value="TreeGrafter"/>
</dbReference>
<reference evidence="7" key="1">
    <citation type="submission" date="2019-09" db="EMBL/GenBank/DDBJ databases">
        <title>Characterisation of the sponge microbiome using genome-centric metagenomics.</title>
        <authorList>
            <person name="Engelberts J.P."/>
            <person name="Robbins S.J."/>
            <person name="De Goeij J.M."/>
            <person name="Aranda M."/>
            <person name="Bell S.C."/>
            <person name="Webster N.S."/>
        </authorList>
    </citation>
    <scope>NUCLEOTIDE SEQUENCE</scope>
    <source>
        <strain evidence="7">SB0664_bin_27</strain>
    </source>
</reference>
<dbReference type="EMBL" id="VXRG01000106">
    <property type="protein sequence ID" value="MXY94310.1"/>
    <property type="molecule type" value="Genomic_DNA"/>
</dbReference>
<dbReference type="InterPro" id="IPR029035">
    <property type="entry name" value="DHS-like_NAD/FAD-binding_dom"/>
</dbReference>